<protein>
    <submittedName>
        <fullName evidence="5">Glycosyltransferase family 61 protein</fullName>
    </submittedName>
</protein>
<accession>A0A4P8WFI4</accession>
<keyword evidence="2 5" id="KW-0808">Transferase</keyword>
<evidence type="ECO:0000256" key="1">
    <source>
        <dbReference type="ARBA" id="ARBA00022676"/>
    </source>
</evidence>
<keyword evidence="3" id="KW-0325">Glycoprotein</keyword>
<organism evidence="5 6">
    <name type="scientific">Natrinema versiforme</name>
    <dbReference type="NCBI Taxonomy" id="88724"/>
    <lineage>
        <taxon>Archaea</taxon>
        <taxon>Methanobacteriati</taxon>
        <taxon>Methanobacteriota</taxon>
        <taxon>Stenosarchaea group</taxon>
        <taxon>Halobacteria</taxon>
        <taxon>Halobacteriales</taxon>
        <taxon>Natrialbaceae</taxon>
        <taxon>Natrinema</taxon>
    </lineage>
</organism>
<evidence type="ECO:0000256" key="3">
    <source>
        <dbReference type="ARBA" id="ARBA00023180"/>
    </source>
</evidence>
<reference evidence="6" key="1">
    <citation type="submission" date="2019-05" db="EMBL/GenBank/DDBJ databases">
        <title>Genome sequence and methylation pattern of the halophilic Archaeon Natrinema versiforme BOL5-4.</title>
        <authorList>
            <person name="DasSarma P."/>
            <person name="Anton B.P."/>
            <person name="DasSarma S.L."/>
            <person name="Martinez F.L."/>
            <person name="Guzman D."/>
            <person name="Roberts R.J."/>
            <person name="DasSarma S."/>
        </authorList>
    </citation>
    <scope>NUCLEOTIDE SEQUENCE [LARGE SCALE GENOMIC DNA]</scope>
    <source>
        <strain evidence="6">BOL5-4</strain>
    </source>
</reference>
<proteinExistence type="predicted"/>
<name>A0A4P8WFI4_9EURY</name>
<dbReference type="AlphaFoldDB" id="A0A4P8WFI4"/>
<dbReference type="InterPro" id="IPR049625">
    <property type="entry name" value="Glyco_transf_61_cat"/>
</dbReference>
<gene>
    <name evidence="5" type="ORF">FEJ81_06485</name>
</gene>
<dbReference type="KEGG" id="nvr:FEJ81_06485"/>
<keyword evidence="1" id="KW-0328">Glycosyltransferase</keyword>
<evidence type="ECO:0000313" key="6">
    <source>
        <dbReference type="Proteomes" id="UP000302218"/>
    </source>
</evidence>
<dbReference type="EMBL" id="CP040330">
    <property type="protein sequence ID" value="QCS42020.1"/>
    <property type="molecule type" value="Genomic_DNA"/>
</dbReference>
<evidence type="ECO:0000256" key="2">
    <source>
        <dbReference type="ARBA" id="ARBA00022679"/>
    </source>
</evidence>
<dbReference type="Pfam" id="PF04577">
    <property type="entry name" value="Glyco_transf_61"/>
    <property type="match status" value="1"/>
</dbReference>
<dbReference type="PANTHER" id="PTHR20961">
    <property type="entry name" value="GLYCOSYLTRANSFERASE"/>
    <property type="match status" value="1"/>
</dbReference>
<dbReference type="Proteomes" id="UP000302218">
    <property type="component" value="Chromosome"/>
</dbReference>
<evidence type="ECO:0000259" key="4">
    <source>
        <dbReference type="Pfam" id="PF04577"/>
    </source>
</evidence>
<dbReference type="GO" id="GO:0016757">
    <property type="term" value="F:glycosyltransferase activity"/>
    <property type="evidence" value="ECO:0007669"/>
    <property type="project" value="UniProtKB-KW"/>
</dbReference>
<dbReference type="InterPro" id="IPR007657">
    <property type="entry name" value="Glycosyltransferase_61"/>
</dbReference>
<evidence type="ECO:0000313" key="5">
    <source>
        <dbReference type="EMBL" id="QCS42020.1"/>
    </source>
</evidence>
<sequence length="386" mass="44476">MNQNVFTMNTHTLSKTATPVLERLLRNRVLNREELVAAHNTYYYTNGGTVSIDLPEKSETIPNRIKEFSEVHHFDTAFVSVVEHAELFSSWGIGKTGTDKMILETTSNGDQTTQLWNTAPRFWEKVARDYVRDKKSTPIELSGTYFPLFGRWNGYFHWLFDHLPKLEGVERYEEETGESVTIILPPSPSQWMKESLRHVGYTSNNWIEWEWEHASTEKLLVPSLRRSRDILDPTAVFWLRNRVFSNSPSSNCDNDEFSRRIYVSRRDATTRKVINEVELMNAIRKYGFELYVPGKLSFQDQVQLYSQADMVVGPHGSNLANIVFSSDTDIIEFSYEPIGSACYHGISEILDIDYRFVTAKNKGGDIRVDVEKIEEAIINYLNNGSV</sequence>
<feature type="domain" description="Glycosyltransferase 61 catalytic" evidence="4">
    <location>
        <begin position="155"/>
        <end position="326"/>
    </location>
</feature>